<dbReference type="EMBL" id="FXXP01000001">
    <property type="protein sequence ID" value="SMX27362.1"/>
    <property type="molecule type" value="Genomic_DNA"/>
</dbReference>
<gene>
    <name evidence="1" type="ORF">TRP8649_01467</name>
</gene>
<dbReference type="InterPro" id="IPR027417">
    <property type="entry name" value="P-loop_NTPase"/>
</dbReference>
<reference evidence="2" key="1">
    <citation type="submission" date="2017-05" db="EMBL/GenBank/DDBJ databases">
        <authorList>
            <person name="Rodrigo-Torres L."/>
            <person name="Arahal R. D."/>
            <person name="Lucena T."/>
        </authorList>
    </citation>
    <scope>NUCLEOTIDE SEQUENCE [LARGE SCALE GENOMIC DNA]</scope>
    <source>
        <strain evidence="2">CECT 8649</strain>
    </source>
</reference>
<dbReference type="SUPFAM" id="SSF52540">
    <property type="entry name" value="P-loop containing nucleoside triphosphate hydrolases"/>
    <property type="match status" value="1"/>
</dbReference>
<name>A0A238JBM1_9RHOB</name>
<dbReference type="Proteomes" id="UP000225972">
    <property type="component" value="Unassembled WGS sequence"/>
</dbReference>
<protein>
    <recommendedName>
        <fullName evidence="3">AAA ATPase domain-containing protein</fullName>
    </recommendedName>
</protein>
<proteinExistence type="predicted"/>
<dbReference type="AlphaFoldDB" id="A0A238JBM1"/>
<keyword evidence="2" id="KW-1185">Reference proteome</keyword>
<evidence type="ECO:0008006" key="3">
    <source>
        <dbReference type="Google" id="ProtNLM"/>
    </source>
</evidence>
<evidence type="ECO:0000313" key="1">
    <source>
        <dbReference type="EMBL" id="SMX27362.1"/>
    </source>
</evidence>
<sequence>MFKNFYFKRNFQSEALCTDFLSKDEPHDLNCLFLSSPKGVGKTSFIINDLMPKLRQDGANVAYCDLWSQESGGARGELLVALNGVLVSAGLHSLSNQHAPLIAAYLSNGGEKQKPNVASVTAGFVLGLLRDILEYTKRDLVLILDEAQDILDDADGMALLIGMRALMSPATLADGAGRLRLICTGSYRDKLNALVLQKEAPFFGAHVQEFPRLGREFVEALTEALNARFSDSNQLDVEDVDTAFSLLGNQPATLIHVLVDHALGAQGSAGLRQTITQNPDSLRLLAWQTQNSGFEGLTALQRRVLEVLLEDGSGFSPFAARTLARIGEAMGEKPSAPKVQKALDGLRERGIVWRPGRGRYALQDQDMREWLGRLLAA</sequence>
<evidence type="ECO:0000313" key="2">
    <source>
        <dbReference type="Proteomes" id="UP000225972"/>
    </source>
</evidence>
<organism evidence="1 2">
    <name type="scientific">Pelagimonas phthalicica</name>
    <dbReference type="NCBI Taxonomy" id="1037362"/>
    <lineage>
        <taxon>Bacteria</taxon>
        <taxon>Pseudomonadati</taxon>
        <taxon>Pseudomonadota</taxon>
        <taxon>Alphaproteobacteria</taxon>
        <taxon>Rhodobacterales</taxon>
        <taxon>Roseobacteraceae</taxon>
        <taxon>Pelagimonas</taxon>
    </lineage>
</organism>
<dbReference type="Gene3D" id="3.40.50.300">
    <property type="entry name" value="P-loop containing nucleotide triphosphate hydrolases"/>
    <property type="match status" value="1"/>
</dbReference>
<accession>A0A238JBM1</accession>